<dbReference type="InParanoid" id="A0A665UQN6"/>
<protein>
    <submittedName>
        <fullName evidence="1">Uncharacterized protein</fullName>
    </submittedName>
</protein>
<reference evidence="1" key="2">
    <citation type="submission" date="2025-08" db="UniProtKB">
        <authorList>
            <consortium name="Ensembl"/>
        </authorList>
    </citation>
    <scope>IDENTIFICATION</scope>
</reference>
<evidence type="ECO:0000313" key="2">
    <source>
        <dbReference type="Proteomes" id="UP000472264"/>
    </source>
</evidence>
<reference evidence="1" key="1">
    <citation type="submission" date="2021-04" db="EMBL/GenBank/DDBJ databases">
        <authorList>
            <consortium name="Wellcome Sanger Institute Data Sharing"/>
        </authorList>
    </citation>
    <scope>NUCLEOTIDE SEQUENCE [LARGE SCALE GENOMIC DNA]</scope>
</reference>
<dbReference type="AlphaFoldDB" id="A0A665UQN6"/>
<organism evidence="1 2">
    <name type="scientific">Echeneis naucrates</name>
    <name type="common">Live sharksucker</name>
    <dbReference type="NCBI Taxonomy" id="173247"/>
    <lineage>
        <taxon>Eukaryota</taxon>
        <taxon>Metazoa</taxon>
        <taxon>Chordata</taxon>
        <taxon>Craniata</taxon>
        <taxon>Vertebrata</taxon>
        <taxon>Euteleostomi</taxon>
        <taxon>Actinopterygii</taxon>
        <taxon>Neopterygii</taxon>
        <taxon>Teleostei</taxon>
        <taxon>Neoteleostei</taxon>
        <taxon>Acanthomorphata</taxon>
        <taxon>Carangaria</taxon>
        <taxon>Carangiformes</taxon>
        <taxon>Echeneidae</taxon>
        <taxon>Echeneis</taxon>
    </lineage>
</organism>
<evidence type="ECO:0000313" key="1">
    <source>
        <dbReference type="Ensembl" id="ENSENLP00000021517.1"/>
    </source>
</evidence>
<dbReference type="Ensembl" id="ENSENLT00000022264.1">
    <property type="protein sequence ID" value="ENSENLP00000021517.1"/>
    <property type="gene ID" value="ENSENLG00000009786.1"/>
</dbReference>
<keyword evidence="2" id="KW-1185">Reference proteome</keyword>
<dbReference type="Proteomes" id="UP000472264">
    <property type="component" value="Chromosome 4"/>
</dbReference>
<accession>A0A665UQN6</accession>
<sequence length="165" mass="17292">MSVVGVSGCHPSVCGCHPSVCGCQWVPSFSLWIGCHPSVCGCHPSVCGGCHPSVCGCQWVPSFSMWVSVGVILQSVGVSGCHPSVCGCNDVILTSSSHTHSHSSILLSSIKQNRSLLRFSVLLQKKQVVSPQVGAFLEGSWSVRYKSALGSVLLTTVATEGNMKC</sequence>
<name>A0A665UQN6_ECHNA</name>
<reference evidence="1" key="3">
    <citation type="submission" date="2025-09" db="UniProtKB">
        <authorList>
            <consortium name="Ensembl"/>
        </authorList>
    </citation>
    <scope>IDENTIFICATION</scope>
</reference>
<proteinExistence type="predicted"/>